<accession>Q23R49</accession>
<feature type="compositionally biased region" description="Polar residues" evidence="1">
    <location>
        <begin position="1015"/>
        <end position="1030"/>
    </location>
</feature>
<protein>
    <submittedName>
        <fullName evidence="3">Transmembrane protein, putative</fullName>
    </submittedName>
</protein>
<dbReference type="AlphaFoldDB" id="Q23R49"/>
<feature type="transmembrane region" description="Helical" evidence="2">
    <location>
        <begin position="943"/>
        <end position="968"/>
    </location>
</feature>
<dbReference type="GeneID" id="7841719"/>
<sequence>MINYFFDLACSEFELDAMKIQIEQNEKLIDIILFDEDIENCNKQLKDCLNLKYDILQNIGKDYINLKDLEKQLQILLHKRVNLRRELIRLQKIHSLSSDLISLCEGFEECLTIDQDLTKLMQMQKSNRFGVKNYLLNYSDDSAAIYISLLNEIGKILKVSKNFKDIVPLVTINQEAIGKNVKFLLPNEIAQVHDEILYKSMILRKQINYNVKDYPLLLGKDRDGWAIAYNLKIQTFILNNNELGCCGLLKQIKGDNMYLMCLKKENNRIAIQDKKFYRYILNKYFSQSEAKQVFISSIIPIFKMLQVKGIQGQQYETLLFQPQNIEEATLDLSTANQQFIQMVSKRKIYLIKFSFYQIENEIIQLTQLQVSQIKPLLDINSKKDALRNFKIQLHQYANEDSVKNLSELNDYLNSIIEKTDCEDIQQNLNTQIESEERSNLLDNTQRFNNETEQYQKSEDNFIFIDSSNKIAINEDKLLSKPIDTLGQIQEETEQNSLCSPELDKRKVKIKQINLIKNEQLIQLSRKPNLFDFQHPNNKIYSSTYQNQQQQVQSIGSLGTLATQKYLSTNNIQNQVFSSEINSPQNLLSQESNHNQNILSSDSMHFSPKSSQRKMLIQSNEQNKYNQFKIDKNVHQNQLNTIEDEVNQKYTTRKRESTQSTNYYEIKNQMTRNRNTSTIKNRKTSEIKSNIKSGNQKQEGYSNNIRTPQNDGNADDFKDEGSVKSSKSQRSQSNTIRKKGDSKCLKLINILGILSIIIICCLNITIFELQLNFQYIQKINFEQINWTFSLKRFINIFFGNNFLILGLKSNFYQIKDQNIFKKLGKLILGANAYMYQGYQNQTQQLIQGNLDDIYVFQEINNYSTELSIASTTNSTQITNYTSHLTFKIAFFQTIGYYVASLLDTNQYNTQVGLQNFMSINSSLDEIYENNQNYQLDKIDNIKSFIFGQLIVISVVTGIFSCLSIPIYMFNMKKKEDILKLFATISPDKILQMMMQINRYLEMVENMESKKHRSRNISHQPSQSQLKQKNSEPQNIQNSHISVDRDNLFFSSNQIIFKKPLENMKKKNISSTSSIKKFSFKLVIGIVICFCFTLFYPVANYVSSLQNIDTYQMNIYFLNAFDYLIDNLTSLFCLKYSHTYLLIATKGKYPQLPFYSNTIKSQLSKTQSYLDRVMDNFQKYEDYNGYMQSYYDSLMIPLVKSDICKTLNGTNPVYFREISFDYDNCVSCLNGIFQQGLVVMQFLDGEISIIL</sequence>
<keyword evidence="4" id="KW-1185">Reference proteome</keyword>
<keyword evidence="2" id="KW-0472">Membrane</keyword>
<dbReference type="EMBL" id="GG662645">
    <property type="protein sequence ID" value="EAR98992.2"/>
    <property type="molecule type" value="Genomic_DNA"/>
</dbReference>
<reference evidence="4" key="1">
    <citation type="journal article" date="2006" name="PLoS Biol.">
        <title>Macronuclear genome sequence of the ciliate Tetrahymena thermophila, a model eukaryote.</title>
        <authorList>
            <person name="Eisen J.A."/>
            <person name="Coyne R.S."/>
            <person name="Wu M."/>
            <person name="Wu D."/>
            <person name="Thiagarajan M."/>
            <person name="Wortman J.R."/>
            <person name="Badger J.H."/>
            <person name="Ren Q."/>
            <person name="Amedeo P."/>
            <person name="Jones K.M."/>
            <person name="Tallon L.J."/>
            <person name="Delcher A.L."/>
            <person name="Salzberg S.L."/>
            <person name="Silva J.C."/>
            <person name="Haas B.J."/>
            <person name="Majoros W.H."/>
            <person name="Farzad M."/>
            <person name="Carlton J.M."/>
            <person name="Smith R.K. Jr."/>
            <person name="Garg J."/>
            <person name="Pearlman R.E."/>
            <person name="Karrer K.M."/>
            <person name="Sun L."/>
            <person name="Manning G."/>
            <person name="Elde N.C."/>
            <person name="Turkewitz A.P."/>
            <person name="Asai D.J."/>
            <person name="Wilkes D.E."/>
            <person name="Wang Y."/>
            <person name="Cai H."/>
            <person name="Collins K."/>
            <person name="Stewart B.A."/>
            <person name="Lee S.R."/>
            <person name="Wilamowska K."/>
            <person name="Weinberg Z."/>
            <person name="Ruzzo W.L."/>
            <person name="Wloga D."/>
            <person name="Gaertig J."/>
            <person name="Frankel J."/>
            <person name="Tsao C.-C."/>
            <person name="Gorovsky M.A."/>
            <person name="Keeling P.J."/>
            <person name="Waller R.F."/>
            <person name="Patron N.J."/>
            <person name="Cherry J.M."/>
            <person name="Stover N.A."/>
            <person name="Krieger C.J."/>
            <person name="del Toro C."/>
            <person name="Ryder H.F."/>
            <person name="Williamson S.C."/>
            <person name="Barbeau R.A."/>
            <person name="Hamilton E.P."/>
            <person name="Orias E."/>
        </authorList>
    </citation>
    <scope>NUCLEOTIDE SEQUENCE [LARGE SCALE GENOMIC DNA]</scope>
    <source>
        <strain evidence="4">SB210</strain>
    </source>
</reference>
<dbReference type="Proteomes" id="UP000009168">
    <property type="component" value="Unassembled WGS sequence"/>
</dbReference>
<feature type="transmembrane region" description="Helical" evidence="2">
    <location>
        <begin position="746"/>
        <end position="766"/>
    </location>
</feature>
<evidence type="ECO:0000256" key="2">
    <source>
        <dbReference type="SAM" id="Phobius"/>
    </source>
</evidence>
<keyword evidence="2" id="KW-1133">Transmembrane helix</keyword>
<feature type="transmembrane region" description="Helical" evidence="2">
    <location>
        <begin position="1076"/>
        <end position="1097"/>
    </location>
</feature>
<gene>
    <name evidence="3" type="ORF">TTHERM_00849350</name>
</gene>
<feature type="compositionally biased region" description="Polar residues" evidence="1">
    <location>
        <begin position="686"/>
        <end position="711"/>
    </location>
</feature>
<dbReference type="RefSeq" id="XP_001019237.2">
    <property type="nucleotide sequence ID" value="XM_001019237.2"/>
</dbReference>
<keyword evidence="2 3" id="KW-0812">Transmembrane</keyword>
<proteinExistence type="predicted"/>
<evidence type="ECO:0000256" key="1">
    <source>
        <dbReference type="SAM" id="MobiDB-lite"/>
    </source>
</evidence>
<dbReference type="InParanoid" id="Q23R49"/>
<dbReference type="KEGG" id="tet:TTHERM_00849350"/>
<organism evidence="3 4">
    <name type="scientific">Tetrahymena thermophila (strain SB210)</name>
    <dbReference type="NCBI Taxonomy" id="312017"/>
    <lineage>
        <taxon>Eukaryota</taxon>
        <taxon>Sar</taxon>
        <taxon>Alveolata</taxon>
        <taxon>Ciliophora</taxon>
        <taxon>Intramacronucleata</taxon>
        <taxon>Oligohymenophorea</taxon>
        <taxon>Hymenostomatida</taxon>
        <taxon>Tetrahymenina</taxon>
        <taxon>Tetrahymenidae</taxon>
        <taxon>Tetrahymena</taxon>
    </lineage>
</organism>
<evidence type="ECO:0000313" key="3">
    <source>
        <dbReference type="EMBL" id="EAR98992.2"/>
    </source>
</evidence>
<name>Q23R49_TETTS</name>
<dbReference type="HOGENOM" id="CLU_003779_1_0_1"/>
<feature type="region of interest" description="Disordered" evidence="1">
    <location>
        <begin position="1009"/>
        <end position="1030"/>
    </location>
</feature>
<feature type="compositionally biased region" description="Low complexity" evidence="1">
    <location>
        <begin position="722"/>
        <end position="732"/>
    </location>
</feature>
<feature type="region of interest" description="Disordered" evidence="1">
    <location>
        <begin position="671"/>
        <end position="734"/>
    </location>
</feature>
<evidence type="ECO:0000313" key="4">
    <source>
        <dbReference type="Proteomes" id="UP000009168"/>
    </source>
</evidence>